<comment type="caution">
    <text evidence="1">The sequence shown here is derived from an EMBL/GenBank/DDBJ whole genome shotgun (WGS) entry which is preliminary data.</text>
</comment>
<sequence length="143" mass="17003">MIFILIFISFNCHQSCVVEYILHKYNPQIEEIAYNHITKVEMISGQTWKEWEVHRGIDKKLIKDLEIGENEMAEIEGIDYAKECFDKKKKFLKENKDNSTRVLVVKKYLNTFNTTKGNYLILTKKEKFGKYLLDKLLSLKYLV</sequence>
<evidence type="ECO:0000313" key="1">
    <source>
        <dbReference type="EMBL" id="CAK5095215.1"/>
    </source>
</evidence>
<reference evidence="1" key="1">
    <citation type="submission" date="2023-11" db="EMBL/GenBank/DDBJ databases">
        <authorList>
            <person name="Poullet M."/>
        </authorList>
    </citation>
    <scope>NUCLEOTIDE SEQUENCE</scope>
    <source>
        <strain evidence="1">E1834</strain>
    </source>
</reference>
<name>A0ACB1ANV6_MELEN</name>
<keyword evidence="2" id="KW-1185">Reference proteome</keyword>
<dbReference type="Proteomes" id="UP001497535">
    <property type="component" value="Unassembled WGS sequence"/>
</dbReference>
<dbReference type="EMBL" id="CAVMJV010000098">
    <property type="protein sequence ID" value="CAK5095215.1"/>
    <property type="molecule type" value="Genomic_DNA"/>
</dbReference>
<gene>
    <name evidence="1" type="ORF">MENTE1834_LOCUS40853</name>
</gene>
<organism evidence="1 2">
    <name type="scientific">Meloidogyne enterolobii</name>
    <name type="common">Root-knot nematode worm</name>
    <name type="synonym">Meloidogyne mayaguensis</name>
    <dbReference type="NCBI Taxonomy" id="390850"/>
    <lineage>
        <taxon>Eukaryota</taxon>
        <taxon>Metazoa</taxon>
        <taxon>Ecdysozoa</taxon>
        <taxon>Nematoda</taxon>
        <taxon>Chromadorea</taxon>
        <taxon>Rhabditida</taxon>
        <taxon>Tylenchina</taxon>
        <taxon>Tylenchomorpha</taxon>
        <taxon>Tylenchoidea</taxon>
        <taxon>Meloidogynidae</taxon>
        <taxon>Meloidogyninae</taxon>
        <taxon>Meloidogyne</taxon>
    </lineage>
</organism>
<accession>A0ACB1ANV6</accession>
<protein>
    <submittedName>
        <fullName evidence="1">Uncharacterized protein</fullName>
    </submittedName>
</protein>
<proteinExistence type="predicted"/>
<evidence type="ECO:0000313" key="2">
    <source>
        <dbReference type="Proteomes" id="UP001497535"/>
    </source>
</evidence>